<dbReference type="Gene3D" id="2.60.110.10">
    <property type="entry name" value="Thaumatin"/>
    <property type="match status" value="1"/>
</dbReference>
<dbReference type="SUPFAM" id="SSF49870">
    <property type="entry name" value="Osmotin, thaumatin-like protein"/>
    <property type="match status" value="1"/>
</dbReference>
<evidence type="ECO:0000313" key="2">
    <source>
        <dbReference type="WBParaSite" id="Pan_g12462.t1"/>
    </source>
</evidence>
<organism evidence="1 2">
    <name type="scientific">Panagrellus redivivus</name>
    <name type="common">Microworm</name>
    <dbReference type="NCBI Taxonomy" id="6233"/>
    <lineage>
        <taxon>Eukaryota</taxon>
        <taxon>Metazoa</taxon>
        <taxon>Ecdysozoa</taxon>
        <taxon>Nematoda</taxon>
        <taxon>Chromadorea</taxon>
        <taxon>Rhabditida</taxon>
        <taxon>Tylenchina</taxon>
        <taxon>Panagrolaimomorpha</taxon>
        <taxon>Panagrolaimoidea</taxon>
        <taxon>Panagrolaimidae</taxon>
        <taxon>Panagrellus</taxon>
    </lineage>
</organism>
<reference evidence="2" key="2">
    <citation type="submission" date="2020-10" db="UniProtKB">
        <authorList>
            <consortium name="WormBaseParasite"/>
        </authorList>
    </citation>
    <scope>IDENTIFICATION</scope>
</reference>
<dbReference type="Proteomes" id="UP000492821">
    <property type="component" value="Unassembled WGS sequence"/>
</dbReference>
<dbReference type="PROSITE" id="PS51367">
    <property type="entry name" value="THAUMATIN_2"/>
    <property type="match status" value="1"/>
</dbReference>
<sequence length="156" mass="17950">MLQRVHDKANRCKQKQKQELMFQKCQECENLALTGLMATSNVTPAAMTIMNAAMAELATFKDGLEYYDMFLVDGFNVQVKKGGTGDCKKSACTKFGTDGYRCERNHKNDCPSTNFSLFFNDRRHDFAKNDQSSMLACKDANYKVHFFLRKWFLYCV</sequence>
<proteinExistence type="predicted"/>
<dbReference type="AlphaFoldDB" id="A0A7E4UTX7"/>
<protein>
    <submittedName>
        <fullName evidence="2">CxC6 domain-containing protein</fullName>
    </submittedName>
</protein>
<name>A0A7E4UTX7_PANRE</name>
<dbReference type="InterPro" id="IPR001938">
    <property type="entry name" value="Thaumatin"/>
</dbReference>
<accession>A0A7E4UTX7</accession>
<dbReference type="SMART" id="SM00205">
    <property type="entry name" value="THN"/>
    <property type="match status" value="1"/>
</dbReference>
<keyword evidence="1" id="KW-1185">Reference proteome</keyword>
<reference evidence="1" key="1">
    <citation type="journal article" date="2013" name="Genetics">
        <title>The draft genome and transcriptome of Panagrellus redivivus are shaped by the harsh demands of a free-living lifestyle.</title>
        <authorList>
            <person name="Srinivasan J."/>
            <person name="Dillman A.R."/>
            <person name="Macchietto M.G."/>
            <person name="Heikkinen L."/>
            <person name="Lakso M."/>
            <person name="Fracchia K.M."/>
            <person name="Antoshechkin I."/>
            <person name="Mortazavi A."/>
            <person name="Wong G."/>
            <person name="Sternberg P.W."/>
        </authorList>
    </citation>
    <scope>NUCLEOTIDE SEQUENCE [LARGE SCALE GENOMIC DNA]</scope>
    <source>
        <strain evidence="1">MT8872</strain>
    </source>
</reference>
<evidence type="ECO:0000313" key="1">
    <source>
        <dbReference type="Proteomes" id="UP000492821"/>
    </source>
</evidence>
<dbReference type="WBParaSite" id="Pan_g12462.t1">
    <property type="protein sequence ID" value="Pan_g12462.t1"/>
    <property type="gene ID" value="Pan_g12462"/>
</dbReference>
<dbReference type="InterPro" id="IPR037176">
    <property type="entry name" value="Osmotin/thaumatin-like_sf"/>
</dbReference>